<evidence type="ECO:0008006" key="4">
    <source>
        <dbReference type="Google" id="ProtNLM"/>
    </source>
</evidence>
<dbReference type="GeneID" id="64703508"/>
<dbReference type="RefSeq" id="XP_041295300.1">
    <property type="nucleotide sequence ID" value="XM_041441249.1"/>
</dbReference>
<keyword evidence="3" id="KW-1185">Reference proteome</keyword>
<dbReference type="OrthoDB" id="2680592at2759"/>
<organism evidence="2 3">
    <name type="scientific">Suillus discolor</name>
    <dbReference type="NCBI Taxonomy" id="1912936"/>
    <lineage>
        <taxon>Eukaryota</taxon>
        <taxon>Fungi</taxon>
        <taxon>Dikarya</taxon>
        <taxon>Basidiomycota</taxon>
        <taxon>Agaricomycotina</taxon>
        <taxon>Agaricomycetes</taxon>
        <taxon>Agaricomycetidae</taxon>
        <taxon>Boletales</taxon>
        <taxon>Suillineae</taxon>
        <taxon>Suillaceae</taxon>
        <taxon>Suillus</taxon>
    </lineage>
</organism>
<accession>A0A9P7JWG6</accession>
<feature type="region of interest" description="Disordered" evidence="1">
    <location>
        <begin position="52"/>
        <end position="96"/>
    </location>
</feature>
<gene>
    <name evidence="2" type="ORF">F5147DRAFT_771435</name>
</gene>
<evidence type="ECO:0000313" key="2">
    <source>
        <dbReference type="EMBL" id="KAG2112369.1"/>
    </source>
</evidence>
<dbReference type="EMBL" id="JABBWM010000015">
    <property type="protein sequence ID" value="KAG2112369.1"/>
    <property type="molecule type" value="Genomic_DNA"/>
</dbReference>
<name>A0A9P7JWG6_9AGAM</name>
<protein>
    <recommendedName>
        <fullName evidence="4">Zn(2)-C6 fungal-type domain-containing protein</fullName>
    </recommendedName>
</protein>
<proteinExistence type="predicted"/>
<dbReference type="AlphaFoldDB" id="A0A9P7JWG6"/>
<comment type="caution">
    <text evidence="2">The sequence shown here is derived from an EMBL/GenBank/DDBJ whole genome shotgun (WGS) entry which is preliminary data.</text>
</comment>
<dbReference type="Proteomes" id="UP000823399">
    <property type="component" value="Unassembled WGS sequence"/>
</dbReference>
<feature type="compositionally biased region" description="Acidic residues" evidence="1">
    <location>
        <begin position="57"/>
        <end position="72"/>
    </location>
</feature>
<evidence type="ECO:0000256" key="1">
    <source>
        <dbReference type="SAM" id="MobiDB-lite"/>
    </source>
</evidence>
<reference evidence="2" key="1">
    <citation type="journal article" date="2020" name="New Phytol.">
        <title>Comparative genomics reveals dynamic genome evolution in host specialist ectomycorrhizal fungi.</title>
        <authorList>
            <person name="Lofgren L.A."/>
            <person name="Nguyen N.H."/>
            <person name="Vilgalys R."/>
            <person name="Ruytinx J."/>
            <person name="Liao H.L."/>
            <person name="Branco S."/>
            <person name="Kuo A."/>
            <person name="LaButti K."/>
            <person name="Lipzen A."/>
            <person name="Andreopoulos W."/>
            <person name="Pangilinan J."/>
            <person name="Riley R."/>
            <person name="Hundley H."/>
            <person name="Na H."/>
            <person name="Barry K."/>
            <person name="Grigoriev I.V."/>
            <person name="Stajich J.E."/>
            <person name="Kennedy P.G."/>
        </authorList>
    </citation>
    <scope>NUCLEOTIDE SEQUENCE</scope>
    <source>
        <strain evidence="2">FC423</strain>
    </source>
</reference>
<evidence type="ECO:0000313" key="3">
    <source>
        <dbReference type="Proteomes" id="UP000823399"/>
    </source>
</evidence>
<sequence length="256" mass="28137">MQTASDRGVALVLSAEEITKGKELTKLHDHFVEQLQIVKDVAACQAVTQSAPADVSMDGEGEEEEEVDEESEVLMKRPMWLRKSKQPAPKDDESNDRIVIHDPPCECCGKRNAECVGPEGLGCMECRNAKQVCSYSRSGRAKGKASVRRPMAASKVVSLRRSEPPITISKGEDMPSASCISKAKPVVSLPTRKRKLVDVEEEDFALADSGLRGDDLVMAGKLQSVYAKFRTIQGLMSDLANDLDMMRAHVNKKARY</sequence>